<proteinExistence type="predicted"/>
<dbReference type="EMBL" id="BTSY01000004">
    <property type="protein sequence ID" value="GMT23231.1"/>
    <property type="molecule type" value="Genomic_DNA"/>
</dbReference>
<comment type="caution">
    <text evidence="2">The sequence shown here is derived from an EMBL/GenBank/DDBJ whole genome shotgun (WGS) entry which is preliminary data.</text>
</comment>
<keyword evidence="1" id="KW-0472">Membrane</keyword>
<feature type="transmembrane region" description="Helical" evidence="1">
    <location>
        <begin position="12"/>
        <end position="31"/>
    </location>
</feature>
<evidence type="ECO:0000313" key="3">
    <source>
        <dbReference type="Proteomes" id="UP001432322"/>
    </source>
</evidence>
<evidence type="ECO:0000256" key="1">
    <source>
        <dbReference type="SAM" id="Phobius"/>
    </source>
</evidence>
<organism evidence="2 3">
    <name type="scientific">Pristionchus fissidentatus</name>
    <dbReference type="NCBI Taxonomy" id="1538716"/>
    <lineage>
        <taxon>Eukaryota</taxon>
        <taxon>Metazoa</taxon>
        <taxon>Ecdysozoa</taxon>
        <taxon>Nematoda</taxon>
        <taxon>Chromadorea</taxon>
        <taxon>Rhabditida</taxon>
        <taxon>Rhabditina</taxon>
        <taxon>Diplogasteromorpha</taxon>
        <taxon>Diplogasteroidea</taxon>
        <taxon>Neodiplogasteridae</taxon>
        <taxon>Pristionchus</taxon>
    </lineage>
</organism>
<accession>A0AAV5VUQ6</accession>
<name>A0AAV5VUQ6_9BILA</name>
<feature type="transmembrane region" description="Helical" evidence="1">
    <location>
        <begin position="52"/>
        <end position="78"/>
    </location>
</feature>
<dbReference type="Proteomes" id="UP001432322">
    <property type="component" value="Unassembled WGS sequence"/>
</dbReference>
<dbReference type="AlphaFoldDB" id="A0AAV5VUQ6"/>
<gene>
    <name evidence="2" type="ORF">PFISCL1PPCAC_14528</name>
</gene>
<sequence>FPKINIQTFGQLIILIALVPMLSAINVTREISAERASNMKEYLLVMGMSRGVYYSHHLAFALIKSLPASIAVSVLIIIDQVYIGFHFLLVYLLFVGQLIAISAVISSIIKKPNIA</sequence>
<reference evidence="2" key="1">
    <citation type="submission" date="2023-10" db="EMBL/GenBank/DDBJ databases">
        <title>Genome assembly of Pristionchus species.</title>
        <authorList>
            <person name="Yoshida K."/>
            <person name="Sommer R.J."/>
        </authorList>
    </citation>
    <scope>NUCLEOTIDE SEQUENCE</scope>
    <source>
        <strain evidence="2">RS5133</strain>
    </source>
</reference>
<keyword evidence="3" id="KW-1185">Reference proteome</keyword>
<protein>
    <submittedName>
        <fullName evidence="2">Uncharacterized protein</fullName>
    </submittedName>
</protein>
<evidence type="ECO:0000313" key="2">
    <source>
        <dbReference type="EMBL" id="GMT23231.1"/>
    </source>
</evidence>
<feature type="non-terminal residue" evidence="2">
    <location>
        <position position="1"/>
    </location>
</feature>
<keyword evidence="1" id="KW-0812">Transmembrane</keyword>
<feature type="non-terminal residue" evidence="2">
    <location>
        <position position="115"/>
    </location>
</feature>
<keyword evidence="1" id="KW-1133">Transmembrane helix</keyword>
<feature type="transmembrane region" description="Helical" evidence="1">
    <location>
        <begin position="84"/>
        <end position="109"/>
    </location>
</feature>